<keyword evidence="2" id="KW-0472">Membrane</keyword>
<feature type="domain" description="Exostosin GT47" evidence="3">
    <location>
        <begin position="108"/>
        <end position="394"/>
    </location>
</feature>
<comment type="caution">
    <text evidence="4">The sequence shown here is derived from an EMBL/GenBank/DDBJ whole genome shotgun (WGS) entry which is preliminary data.</text>
</comment>
<evidence type="ECO:0000256" key="1">
    <source>
        <dbReference type="ARBA" id="ARBA00010271"/>
    </source>
</evidence>
<comment type="similarity">
    <text evidence="1">Belongs to the glycosyltransferase 47 family.</text>
</comment>
<dbReference type="InParanoid" id="G7DYW0"/>
<dbReference type="HOGENOM" id="CLU_554418_0_0_1"/>
<gene>
    <name evidence="4" type="primary">Mo02427</name>
    <name evidence="4" type="ORF">E5Q_02427</name>
</gene>
<feature type="transmembrane region" description="Helical" evidence="2">
    <location>
        <begin position="49"/>
        <end position="69"/>
    </location>
</feature>
<evidence type="ECO:0000313" key="4">
    <source>
        <dbReference type="EMBL" id="GAA95770.1"/>
    </source>
</evidence>
<dbReference type="OrthoDB" id="2141006at2759"/>
<sequence>MTAEGRQLLADTSYDGDLSSLEKSWQRGVPEDAWRAALRPRVLRSFWRLCLLLCLVGATVYMVCFTSLASPPSSWQAMGQNTLDHITELAGSSSAFSWSTSTLSCRYPFKIYVYDLPQKHTTDLVESVMSLNYFCTWDCVHAQFTAEIQMHRYLLQSCARTDDIEEADLYYLPVYVTAETRRNSTDGFAQGHAIHAALSGQNMTALEQYYGINTSYVSRYPERHVYYSAHPRTGWHPLWSDDAIDTTRAIKMTNEVPAPMLVNRTEHNFVVMPYDVQNAPWRPEREWTLASKRRMTIFSIFGTHGLGATVRQQLARSSQTYRGPASVGLTDFANATVTYERFGLNLTRDDHPMFHSAFCAVPAGDTPTTRRLFNAIFAGCIPVIFSDELVLPFHRSQIPYEDMLLRYPMDQDEAGLHKIYDDLHRMQLDGTADKMQRALNHHRRKLEFELPFEMTPGVNYTSFRGPDRSQTGDAFDYGMRELAMRVADLSAS</sequence>
<dbReference type="GO" id="GO:0016757">
    <property type="term" value="F:glycosyltransferase activity"/>
    <property type="evidence" value="ECO:0007669"/>
    <property type="project" value="InterPro"/>
</dbReference>
<protein>
    <recommendedName>
        <fullName evidence="3">Exostosin GT47 domain-containing protein</fullName>
    </recommendedName>
</protein>
<dbReference type="EMBL" id="BABT02000062">
    <property type="protein sequence ID" value="GAA95770.1"/>
    <property type="molecule type" value="Genomic_DNA"/>
</dbReference>
<accession>G7DYW0</accession>
<organism evidence="4 5">
    <name type="scientific">Mixia osmundae (strain CBS 9802 / IAM 14324 / JCM 22182 / KY 12970)</name>
    <dbReference type="NCBI Taxonomy" id="764103"/>
    <lineage>
        <taxon>Eukaryota</taxon>
        <taxon>Fungi</taxon>
        <taxon>Dikarya</taxon>
        <taxon>Basidiomycota</taxon>
        <taxon>Pucciniomycotina</taxon>
        <taxon>Mixiomycetes</taxon>
        <taxon>Mixiales</taxon>
        <taxon>Mixiaceae</taxon>
        <taxon>Mixia</taxon>
    </lineage>
</organism>
<dbReference type="InterPro" id="IPR004263">
    <property type="entry name" value="Exostosin"/>
</dbReference>
<dbReference type="STRING" id="764103.G7DYW0"/>
<dbReference type="RefSeq" id="XP_014570238.1">
    <property type="nucleotide sequence ID" value="XM_014714752.1"/>
</dbReference>
<proteinExistence type="inferred from homology"/>
<dbReference type="eggNOG" id="KOG1021">
    <property type="taxonomic scope" value="Eukaryota"/>
</dbReference>
<reference evidence="4 5" key="1">
    <citation type="journal article" date="2011" name="J. Gen. Appl. Microbiol.">
        <title>Draft genome sequencing of the enigmatic basidiomycete Mixia osmundae.</title>
        <authorList>
            <person name="Nishida H."/>
            <person name="Nagatsuka Y."/>
            <person name="Sugiyama J."/>
        </authorList>
    </citation>
    <scope>NUCLEOTIDE SEQUENCE [LARGE SCALE GENOMIC DNA]</scope>
    <source>
        <strain evidence="5">CBS 9802 / IAM 14324 / JCM 22182 / KY 12970</strain>
    </source>
</reference>
<dbReference type="InterPro" id="IPR040911">
    <property type="entry name" value="Exostosin_GT47"/>
</dbReference>
<evidence type="ECO:0000256" key="2">
    <source>
        <dbReference type="SAM" id="Phobius"/>
    </source>
</evidence>
<evidence type="ECO:0000259" key="3">
    <source>
        <dbReference type="Pfam" id="PF03016"/>
    </source>
</evidence>
<dbReference type="Pfam" id="PF03016">
    <property type="entry name" value="Exostosin_GT47"/>
    <property type="match status" value="1"/>
</dbReference>
<dbReference type="PANTHER" id="PTHR11062:SF281">
    <property type="entry name" value="EXOSTOSIN-LIKE 2"/>
    <property type="match status" value="1"/>
</dbReference>
<name>G7DYW0_MIXOS</name>
<evidence type="ECO:0000313" key="5">
    <source>
        <dbReference type="Proteomes" id="UP000009131"/>
    </source>
</evidence>
<dbReference type="AlphaFoldDB" id="G7DYW0"/>
<reference evidence="4 5" key="2">
    <citation type="journal article" date="2012" name="Open Biol.">
        <title>Characteristics of nucleosomes and linker DNA regions on the genome of the basidiomycete Mixia osmundae revealed by mono- and dinucleosome mapping.</title>
        <authorList>
            <person name="Nishida H."/>
            <person name="Kondo S."/>
            <person name="Matsumoto T."/>
            <person name="Suzuki Y."/>
            <person name="Yoshikawa H."/>
            <person name="Taylor T.D."/>
            <person name="Sugiyama J."/>
        </authorList>
    </citation>
    <scope>NUCLEOTIDE SEQUENCE [LARGE SCALE GENOMIC DNA]</scope>
    <source>
        <strain evidence="5">CBS 9802 / IAM 14324 / JCM 22182 / KY 12970</strain>
    </source>
</reference>
<keyword evidence="2" id="KW-0812">Transmembrane</keyword>
<keyword evidence="5" id="KW-1185">Reference proteome</keyword>
<keyword evidence="2" id="KW-1133">Transmembrane helix</keyword>
<dbReference type="PANTHER" id="PTHR11062">
    <property type="entry name" value="EXOSTOSIN HEPARAN SULFATE GLYCOSYLTRANSFERASE -RELATED"/>
    <property type="match status" value="1"/>
</dbReference>
<dbReference type="Proteomes" id="UP000009131">
    <property type="component" value="Unassembled WGS sequence"/>
</dbReference>